<dbReference type="Proteomes" id="UP001189429">
    <property type="component" value="Unassembled WGS sequence"/>
</dbReference>
<feature type="compositionally biased region" description="Low complexity" evidence="1">
    <location>
        <begin position="162"/>
        <end position="171"/>
    </location>
</feature>
<keyword evidence="3" id="KW-1185">Reference proteome</keyword>
<feature type="compositionally biased region" description="Gly residues" evidence="1">
    <location>
        <begin position="1"/>
        <end position="11"/>
    </location>
</feature>
<comment type="caution">
    <text evidence="2">The sequence shown here is derived from an EMBL/GenBank/DDBJ whole genome shotgun (WGS) entry which is preliminary data.</text>
</comment>
<protein>
    <submittedName>
        <fullName evidence="2">Uncharacterized protein</fullName>
    </submittedName>
</protein>
<proteinExistence type="predicted"/>
<feature type="compositionally biased region" description="Basic and acidic residues" evidence="1">
    <location>
        <begin position="45"/>
        <end position="81"/>
    </location>
</feature>
<evidence type="ECO:0000313" key="3">
    <source>
        <dbReference type="Proteomes" id="UP001189429"/>
    </source>
</evidence>
<accession>A0ABN9SW07</accession>
<organism evidence="2 3">
    <name type="scientific">Prorocentrum cordatum</name>
    <dbReference type="NCBI Taxonomy" id="2364126"/>
    <lineage>
        <taxon>Eukaryota</taxon>
        <taxon>Sar</taxon>
        <taxon>Alveolata</taxon>
        <taxon>Dinophyceae</taxon>
        <taxon>Prorocentrales</taxon>
        <taxon>Prorocentraceae</taxon>
        <taxon>Prorocentrum</taxon>
    </lineage>
</organism>
<evidence type="ECO:0000256" key="1">
    <source>
        <dbReference type="SAM" id="MobiDB-lite"/>
    </source>
</evidence>
<evidence type="ECO:0000313" key="2">
    <source>
        <dbReference type="EMBL" id="CAK0836725.1"/>
    </source>
</evidence>
<gene>
    <name evidence="2" type="ORF">PCOR1329_LOCUS33128</name>
</gene>
<feature type="region of interest" description="Disordered" evidence="1">
    <location>
        <begin position="1"/>
        <end position="180"/>
    </location>
</feature>
<feature type="compositionally biased region" description="Polar residues" evidence="1">
    <location>
        <begin position="82"/>
        <end position="96"/>
    </location>
</feature>
<reference evidence="2" key="1">
    <citation type="submission" date="2023-10" db="EMBL/GenBank/DDBJ databases">
        <authorList>
            <person name="Chen Y."/>
            <person name="Shah S."/>
            <person name="Dougan E. K."/>
            <person name="Thang M."/>
            <person name="Chan C."/>
        </authorList>
    </citation>
    <scope>NUCLEOTIDE SEQUENCE [LARGE SCALE GENOMIC DNA]</scope>
</reference>
<sequence length="200" mass="19787">MQTDTGGGGGEAASSVKEMTLDDAALMDGHASAGEGPPVAEEADLERGEVTDDSAKDDSEDDAVLRAHSRADVSVRSRKPSESGSALSRQWSTHSPTEGAPRCRTSSAEIEAKASRSSLGSNAVGPVKSAKTVKSTGALLADSASARPRSGDVEGDGAPLTPGARASEGPSPGAPAGGEQKGALQVALAVLALGLAAVAD</sequence>
<dbReference type="EMBL" id="CAUYUJ010013780">
    <property type="protein sequence ID" value="CAK0836725.1"/>
    <property type="molecule type" value="Genomic_DNA"/>
</dbReference>
<feature type="non-terminal residue" evidence="2">
    <location>
        <position position="200"/>
    </location>
</feature>
<name>A0ABN9SW07_9DINO</name>